<organism evidence="1 2">
    <name type="scientific">Tsuneonella aeria</name>
    <dbReference type="NCBI Taxonomy" id="1837929"/>
    <lineage>
        <taxon>Bacteria</taxon>
        <taxon>Pseudomonadati</taxon>
        <taxon>Pseudomonadota</taxon>
        <taxon>Alphaproteobacteria</taxon>
        <taxon>Sphingomonadales</taxon>
        <taxon>Erythrobacteraceae</taxon>
        <taxon>Tsuneonella</taxon>
    </lineage>
</organism>
<dbReference type="RefSeq" id="WP_160609792.1">
    <property type="nucleotide sequence ID" value="NZ_WTZA01000001.1"/>
</dbReference>
<sequence>MVRVRKGIAVFVAVLCVALVWAWQAGWPGKMGSSPHSGYPLRFPLPALLPESPVPEPPPSDVLQTELDPALPVQTPVLTDRVADLPTPHAPPGKPQLSGGGDFALPIAFDLRSAGGGTASAADGEIAIRKAVVHNGTEIGSAALWVQPGGAIEIATAELAGLMAPVDGTLASELRESGQDRTSFRSLRNRGFAVNFDPIGDRIVIQRR</sequence>
<dbReference type="Proteomes" id="UP000439522">
    <property type="component" value="Unassembled WGS sequence"/>
</dbReference>
<accession>A0A6I4TBM0</accession>
<dbReference type="AlphaFoldDB" id="A0A6I4TBM0"/>
<reference evidence="1 2" key="1">
    <citation type="submission" date="2019-12" db="EMBL/GenBank/DDBJ databases">
        <title>Genomic-based taxomic classification of the family Erythrobacteraceae.</title>
        <authorList>
            <person name="Xu L."/>
        </authorList>
    </citation>
    <scope>NUCLEOTIDE SEQUENCE [LARGE SCALE GENOMIC DNA]</scope>
    <source>
        <strain evidence="1 2">100921-2</strain>
    </source>
</reference>
<protein>
    <submittedName>
        <fullName evidence="1">Uncharacterized protein</fullName>
    </submittedName>
</protein>
<gene>
    <name evidence="1" type="ORF">GRI40_02010</name>
</gene>
<comment type="caution">
    <text evidence="1">The sequence shown here is derived from an EMBL/GenBank/DDBJ whole genome shotgun (WGS) entry which is preliminary data.</text>
</comment>
<dbReference type="EMBL" id="WTZA01000001">
    <property type="protein sequence ID" value="MXO73996.1"/>
    <property type="molecule type" value="Genomic_DNA"/>
</dbReference>
<name>A0A6I4TBM0_9SPHN</name>
<evidence type="ECO:0000313" key="2">
    <source>
        <dbReference type="Proteomes" id="UP000439522"/>
    </source>
</evidence>
<proteinExistence type="predicted"/>
<keyword evidence="2" id="KW-1185">Reference proteome</keyword>
<dbReference type="OrthoDB" id="7428979at2"/>
<evidence type="ECO:0000313" key="1">
    <source>
        <dbReference type="EMBL" id="MXO73996.1"/>
    </source>
</evidence>